<evidence type="ECO:0000256" key="1">
    <source>
        <dbReference type="ARBA" id="ARBA00023172"/>
    </source>
</evidence>
<dbReference type="InterPro" id="IPR002104">
    <property type="entry name" value="Integrase_catalytic"/>
</dbReference>
<name>A0A7W8E7F6_9BACT</name>
<evidence type="ECO:0000259" key="2">
    <source>
        <dbReference type="PROSITE" id="PS51898"/>
    </source>
</evidence>
<dbReference type="RefSeq" id="WP_184224206.1">
    <property type="nucleotide sequence ID" value="NZ_JACHIP010000038.1"/>
</dbReference>
<dbReference type="InterPro" id="IPR011010">
    <property type="entry name" value="DNA_brk_join_enz"/>
</dbReference>
<comment type="caution">
    <text evidence="3">The sequence shown here is derived from an EMBL/GenBank/DDBJ whole genome shotgun (WGS) entry which is preliminary data.</text>
</comment>
<dbReference type="EMBL" id="JACHIP010000038">
    <property type="protein sequence ID" value="MBB5061354.1"/>
    <property type="molecule type" value="Genomic_DNA"/>
</dbReference>
<dbReference type="Gene3D" id="1.10.443.10">
    <property type="entry name" value="Intergrase catalytic core"/>
    <property type="match status" value="1"/>
</dbReference>
<dbReference type="GO" id="GO:0003677">
    <property type="term" value="F:DNA binding"/>
    <property type="evidence" value="ECO:0007669"/>
    <property type="project" value="InterPro"/>
</dbReference>
<gene>
    <name evidence="3" type="ORF">HDF16_006090</name>
</gene>
<protein>
    <submittedName>
        <fullName evidence="3">Site-specific recombinase XerD</fullName>
    </submittedName>
</protein>
<sequence length="109" mass="12113">MYLAAARIRKDTKAWFFRAAIGWTAKLASRPLSRTDVWYMVQRRASDAQLETAIGCHTFRATGITDYLTNGGALEVAQRMAGHSNAKTTGLYDRRSDDISLSEAEKIGI</sequence>
<dbReference type="GO" id="GO:0015074">
    <property type="term" value="P:DNA integration"/>
    <property type="evidence" value="ECO:0007669"/>
    <property type="project" value="InterPro"/>
</dbReference>
<dbReference type="Pfam" id="PF00589">
    <property type="entry name" value="Phage_integrase"/>
    <property type="match status" value="1"/>
</dbReference>
<reference evidence="3 4" key="1">
    <citation type="submission" date="2020-08" db="EMBL/GenBank/DDBJ databases">
        <title>Genomic Encyclopedia of Type Strains, Phase IV (KMG-V): Genome sequencing to study the core and pangenomes of soil and plant-associated prokaryotes.</title>
        <authorList>
            <person name="Whitman W."/>
        </authorList>
    </citation>
    <scope>NUCLEOTIDE SEQUENCE [LARGE SCALE GENOMIC DNA]</scope>
    <source>
        <strain evidence="3 4">M8UP14</strain>
    </source>
</reference>
<dbReference type="AlphaFoldDB" id="A0A7W8E7F6"/>
<keyword evidence="1" id="KW-0233">DNA recombination</keyword>
<evidence type="ECO:0000313" key="3">
    <source>
        <dbReference type="EMBL" id="MBB5061354.1"/>
    </source>
</evidence>
<proteinExistence type="predicted"/>
<organism evidence="3 4">
    <name type="scientific">Granulicella aggregans</name>
    <dbReference type="NCBI Taxonomy" id="474949"/>
    <lineage>
        <taxon>Bacteria</taxon>
        <taxon>Pseudomonadati</taxon>
        <taxon>Acidobacteriota</taxon>
        <taxon>Terriglobia</taxon>
        <taxon>Terriglobales</taxon>
        <taxon>Acidobacteriaceae</taxon>
        <taxon>Granulicella</taxon>
    </lineage>
</organism>
<accession>A0A7W8E7F6</accession>
<dbReference type="GO" id="GO:0006310">
    <property type="term" value="P:DNA recombination"/>
    <property type="evidence" value="ECO:0007669"/>
    <property type="project" value="UniProtKB-KW"/>
</dbReference>
<dbReference type="SUPFAM" id="SSF56349">
    <property type="entry name" value="DNA breaking-rejoining enzymes"/>
    <property type="match status" value="1"/>
</dbReference>
<dbReference type="InterPro" id="IPR013762">
    <property type="entry name" value="Integrase-like_cat_sf"/>
</dbReference>
<feature type="domain" description="Tyr recombinase" evidence="2">
    <location>
        <begin position="1"/>
        <end position="106"/>
    </location>
</feature>
<evidence type="ECO:0000313" key="4">
    <source>
        <dbReference type="Proteomes" id="UP000540989"/>
    </source>
</evidence>
<dbReference type="Proteomes" id="UP000540989">
    <property type="component" value="Unassembled WGS sequence"/>
</dbReference>
<dbReference type="PROSITE" id="PS51898">
    <property type="entry name" value="TYR_RECOMBINASE"/>
    <property type="match status" value="1"/>
</dbReference>
<keyword evidence="4" id="KW-1185">Reference proteome</keyword>